<feature type="domain" description="PPM-type phosphatase" evidence="1">
    <location>
        <begin position="1"/>
        <end position="158"/>
    </location>
</feature>
<dbReference type="InterPro" id="IPR036457">
    <property type="entry name" value="PPM-type-like_dom_sf"/>
</dbReference>
<keyword evidence="3" id="KW-1185">Reference proteome</keyword>
<dbReference type="Pfam" id="PF07228">
    <property type="entry name" value="SpoIIE"/>
    <property type="match status" value="1"/>
</dbReference>
<dbReference type="OrthoDB" id="152713at2"/>
<dbReference type="PANTHER" id="PTHR47992">
    <property type="entry name" value="PROTEIN PHOSPHATASE"/>
    <property type="match status" value="1"/>
</dbReference>
<dbReference type="InterPro" id="IPR001932">
    <property type="entry name" value="PPM-type_phosphatase-like_dom"/>
</dbReference>
<dbReference type="CDD" id="cd00143">
    <property type="entry name" value="PP2Cc"/>
    <property type="match status" value="1"/>
</dbReference>
<evidence type="ECO:0000313" key="3">
    <source>
        <dbReference type="Proteomes" id="UP000287188"/>
    </source>
</evidence>
<dbReference type="Proteomes" id="UP000287188">
    <property type="component" value="Unassembled WGS sequence"/>
</dbReference>
<evidence type="ECO:0000313" key="2">
    <source>
        <dbReference type="EMBL" id="GCE23289.1"/>
    </source>
</evidence>
<accession>A0A402AW22</accession>
<proteinExistence type="predicted"/>
<dbReference type="Gene3D" id="3.60.40.10">
    <property type="entry name" value="PPM-type phosphatase domain"/>
    <property type="match status" value="1"/>
</dbReference>
<dbReference type="InterPro" id="IPR015655">
    <property type="entry name" value="PP2C"/>
</dbReference>
<dbReference type="GO" id="GO:0004722">
    <property type="term" value="F:protein serine/threonine phosphatase activity"/>
    <property type="evidence" value="ECO:0007669"/>
    <property type="project" value="InterPro"/>
</dbReference>
<dbReference type="SMART" id="SM00331">
    <property type="entry name" value="PP2C_SIG"/>
    <property type="match status" value="1"/>
</dbReference>
<gene>
    <name evidence="2" type="ORF">KDK_70890</name>
</gene>
<dbReference type="EMBL" id="BIFS01000002">
    <property type="protein sequence ID" value="GCE23289.1"/>
    <property type="molecule type" value="Genomic_DNA"/>
</dbReference>
<reference evidence="3" key="1">
    <citation type="submission" date="2018-12" db="EMBL/GenBank/DDBJ databases">
        <title>Tengunoibacter tsumagoiensis gen. nov., sp. nov., Dictyobacter kobayashii sp. nov., D. alpinus sp. nov., and D. joshuensis sp. nov. and description of Dictyobacteraceae fam. nov. within the order Ktedonobacterales isolated from Tengu-no-mugimeshi.</title>
        <authorList>
            <person name="Wang C.M."/>
            <person name="Zheng Y."/>
            <person name="Sakai Y."/>
            <person name="Toyoda A."/>
            <person name="Minakuchi Y."/>
            <person name="Abe K."/>
            <person name="Yokota A."/>
            <person name="Yabe S."/>
        </authorList>
    </citation>
    <scope>NUCLEOTIDE SEQUENCE [LARGE SCALE GENOMIC DNA]</scope>
    <source>
        <strain evidence="3">Uno11</strain>
    </source>
</reference>
<organism evidence="2 3">
    <name type="scientific">Dictyobacter kobayashii</name>
    <dbReference type="NCBI Taxonomy" id="2014872"/>
    <lineage>
        <taxon>Bacteria</taxon>
        <taxon>Bacillati</taxon>
        <taxon>Chloroflexota</taxon>
        <taxon>Ktedonobacteria</taxon>
        <taxon>Ktedonobacterales</taxon>
        <taxon>Dictyobacteraceae</taxon>
        <taxon>Dictyobacter</taxon>
    </lineage>
</organism>
<dbReference type="Pfam" id="PF00481">
    <property type="entry name" value="PP2C"/>
    <property type="match status" value="1"/>
</dbReference>
<sequence length="158" mass="17433">MAIYQRAQADGTEMGTTLTAALVINMRAYIVNVGDSRTYLFRDSAGLIQITRDHSLVASLVAFGQITPDEIYTHPDRSKIYRSLGQGDELHVDSFAIDLQPHDRLLLCSDGLWEMVRDPAIERVVRANDNPSVLCDRLVQMALRGGGCDNISVVVAEV</sequence>
<dbReference type="SMART" id="SM00332">
    <property type="entry name" value="PP2Cc"/>
    <property type="match status" value="1"/>
</dbReference>
<dbReference type="RefSeq" id="WP_126556751.1">
    <property type="nucleotide sequence ID" value="NZ_BIFS01000002.1"/>
</dbReference>
<dbReference type="PROSITE" id="PS51746">
    <property type="entry name" value="PPM_2"/>
    <property type="match status" value="1"/>
</dbReference>
<protein>
    <recommendedName>
        <fullName evidence="1">PPM-type phosphatase domain-containing protein</fullName>
    </recommendedName>
</protein>
<dbReference type="AlphaFoldDB" id="A0A402AW22"/>
<evidence type="ECO:0000259" key="1">
    <source>
        <dbReference type="PROSITE" id="PS51746"/>
    </source>
</evidence>
<name>A0A402AW22_9CHLR</name>
<comment type="caution">
    <text evidence="2">The sequence shown here is derived from an EMBL/GenBank/DDBJ whole genome shotgun (WGS) entry which is preliminary data.</text>
</comment>
<dbReference type="SUPFAM" id="SSF81606">
    <property type="entry name" value="PP2C-like"/>
    <property type="match status" value="1"/>
</dbReference>